<organism evidence="2 3">
    <name type="scientific">Gigaspora rosea</name>
    <dbReference type="NCBI Taxonomy" id="44941"/>
    <lineage>
        <taxon>Eukaryota</taxon>
        <taxon>Fungi</taxon>
        <taxon>Fungi incertae sedis</taxon>
        <taxon>Mucoromycota</taxon>
        <taxon>Glomeromycotina</taxon>
        <taxon>Glomeromycetes</taxon>
        <taxon>Diversisporales</taxon>
        <taxon>Gigasporaceae</taxon>
        <taxon>Gigaspora</taxon>
    </lineage>
</organism>
<dbReference type="OrthoDB" id="2448782at2759"/>
<dbReference type="InterPro" id="IPR052787">
    <property type="entry name" value="MAVS"/>
</dbReference>
<comment type="caution">
    <text evidence="2">The sequence shown here is derived from an EMBL/GenBank/DDBJ whole genome shotgun (WGS) entry which is preliminary data.</text>
</comment>
<dbReference type="PANTHER" id="PTHR21446">
    <property type="entry name" value="DUF3504 DOMAIN-CONTAINING PROTEIN"/>
    <property type="match status" value="1"/>
</dbReference>
<dbReference type="Gene3D" id="1.10.443.10">
    <property type="entry name" value="Intergrase catalytic core"/>
    <property type="match status" value="1"/>
</dbReference>
<keyword evidence="1" id="KW-0233">DNA recombination</keyword>
<reference evidence="2 3" key="1">
    <citation type="submission" date="2018-06" db="EMBL/GenBank/DDBJ databases">
        <title>Comparative genomics reveals the genomic features of Rhizophagus irregularis, R. cerebriforme, R. diaphanum and Gigaspora rosea, and their symbiotic lifestyle signature.</title>
        <authorList>
            <person name="Morin E."/>
            <person name="San Clemente H."/>
            <person name="Chen E.C.H."/>
            <person name="De La Providencia I."/>
            <person name="Hainaut M."/>
            <person name="Kuo A."/>
            <person name="Kohler A."/>
            <person name="Murat C."/>
            <person name="Tang N."/>
            <person name="Roy S."/>
            <person name="Loubradou J."/>
            <person name="Henrissat B."/>
            <person name="Grigoriev I.V."/>
            <person name="Corradi N."/>
            <person name="Roux C."/>
            <person name="Martin F.M."/>
        </authorList>
    </citation>
    <scope>NUCLEOTIDE SEQUENCE [LARGE SCALE GENOMIC DNA]</scope>
    <source>
        <strain evidence="2 3">DAOM 194757</strain>
    </source>
</reference>
<dbReference type="SUPFAM" id="SSF56349">
    <property type="entry name" value="DNA breaking-rejoining enzymes"/>
    <property type="match status" value="1"/>
</dbReference>
<dbReference type="GO" id="GO:0006310">
    <property type="term" value="P:DNA recombination"/>
    <property type="evidence" value="ECO:0007669"/>
    <property type="project" value="UniProtKB-KW"/>
</dbReference>
<evidence type="ECO:0000313" key="2">
    <source>
        <dbReference type="EMBL" id="RIB10710.1"/>
    </source>
</evidence>
<dbReference type="Proteomes" id="UP000266673">
    <property type="component" value="Unassembled WGS sequence"/>
</dbReference>
<keyword evidence="3" id="KW-1185">Reference proteome</keyword>
<proteinExistence type="predicted"/>
<gene>
    <name evidence="2" type="ORF">C2G38_2205417</name>
</gene>
<sequence length="471" mass="53562">MSFLQASQLPTQEEIVKLQNASLVSNTERNISIWLRAIDRFNKSCGISKSIELIDSFENLKPIFVSLENSVLQPIKIFDRYRFSHALQTLDGKMRTLQNKGLGDTKKSDGLSSTEIKQILDHPYMNVDASESLLRRVFFWLCLLCGLRGRDTYRICKNDLERYRDGGLELVLHKEKNNQGGAFFRHKHRKTSSRRIPIPPDSSNNEYILVNDILFYLSKVPDSELVDPFFRESYKDLQKGRWYKDTSMGYGKLRKIMNDIATHTGIDLSNGRKITNHSCCRTAIQLLKNNGLLDSDLQTFSGHRSHESLADYCKLNLDEYDYSEGILGENTNDIEQAQTIQIHEAQANQVLTAQATKIPTTHAIEVPTAQESDSFTTEIPTAIQVPSQIQNTNKARTSKPSKLKSYTQAHPYSSVTAPFKPPYPPNSPLLTSYRKRQKPLSAVNNIIIQLPPGASSQSYDLKINLKINWIF</sequence>
<evidence type="ECO:0000256" key="1">
    <source>
        <dbReference type="ARBA" id="ARBA00023172"/>
    </source>
</evidence>
<dbReference type="GO" id="GO:0003677">
    <property type="term" value="F:DNA binding"/>
    <property type="evidence" value="ECO:0007669"/>
    <property type="project" value="InterPro"/>
</dbReference>
<dbReference type="InterPro" id="IPR013762">
    <property type="entry name" value="Integrase-like_cat_sf"/>
</dbReference>
<accession>A0A397UKC9</accession>
<dbReference type="GO" id="GO:0015074">
    <property type="term" value="P:DNA integration"/>
    <property type="evidence" value="ECO:0007669"/>
    <property type="project" value="InterPro"/>
</dbReference>
<dbReference type="InterPro" id="IPR011010">
    <property type="entry name" value="DNA_brk_join_enz"/>
</dbReference>
<evidence type="ECO:0000313" key="3">
    <source>
        <dbReference type="Proteomes" id="UP000266673"/>
    </source>
</evidence>
<evidence type="ECO:0008006" key="4">
    <source>
        <dbReference type="Google" id="ProtNLM"/>
    </source>
</evidence>
<protein>
    <recommendedName>
        <fullName evidence="4">Tyr recombinase domain-containing protein</fullName>
    </recommendedName>
</protein>
<name>A0A397UKC9_9GLOM</name>
<dbReference type="AlphaFoldDB" id="A0A397UKC9"/>
<dbReference type="EMBL" id="QKWP01001219">
    <property type="protein sequence ID" value="RIB10710.1"/>
    <property type="molecule type" value="Genomic_DNA"/>
</dbReference>
<dbReference type="CDD" id="cd00397">
    <property type="entry name" value="DNA_BRE_C"/>
    <property type="match status" value="1"/>
</dbReference>
<dbReference type="PANTHER" id="PTHR21446:SF12">
    <property type="entry name" value="POTASSIUM CHANNEL TETRAMERIZATION DOMAIN CONTAINING 1"/>
    <property type="match status" value="1"/>
</dbReference>